<sequence>MSHYRLTVALPEPPDISAGTALGDALLRDLLPLLGEPVYAGGDTDPADRWWDWWMVGGRFENGFLCTDPDHSLILPAEDGDPRMVTAAPVSLLDLDAQRDARARKAADRWDRANAVLRRRPETEPLSAFVLRGRERAELACPGSTAAHVRTPEWRIAEAERSAALKAYHAQDAVRELREAGLTHFLGCAVDHYSAPREEFVEEARWSAVPGWALIDTGGAWHGMEHLSDAGDDEARRALREHLRHMNTLLDALPGDAYLVTVDLHA</sequence>
<organism evidence="1 2">
    <name type="scientific">Nocardiopsis changdeensis</name>
    <dbReference type="NCBI Taxonomy" id="2831969"/>
    <lineage>
        <taxon>Bacteria</taxon>
        <taxon>Bacillati</taxon>
        <taxon>Actinomycetota</taxon>
        <taxon>Actinomycetes</taxon>
        <taxon>Streptosporangiales</taxon>
        <taxon>Nocardiopsidaceae</taxon>
        <taxon>Nocardiopsis</taxon>
    </lineage>
</organism>
<name>A0ABX8BJR7_9ACTN</name>
<dbReference type="Proteomes" id="UP000676079">
    <property type="component" value="Chromosome"/>
</dbReference>
<proteinExistence type="predicted"/>
<reference evidence="1 2" key="1">
    <citation type="submission" date="2021-05" db="EMBL/GenBank/DDBJ databases">
        <title>Direct Submission.</title>
        <authorList>
            <person name="Li K."/>
            <person name="Gao J."/>
        </authorList>
    </citation>
    <scope>NUCLEOTIDE SEQUENCE [LARGE SCALE GENOMIC DNA]</scope>
    <source>
        <strain evidence="1 2">Mg02</strain>
    </source>
</reference>
<protein>
    <submittedName>
        <fullName evidence="1">Uncharacterized protein</fullName>
    </submittedName>
</protein>
<dbReference type="RefSeq" id="WP_220563672.1">
    <property type="nucleotide sequence ID" value="NZ_CP074133.1"/>
</dbReference>
<evidence type="ECO:0000313" key="1">
    <source>
        <dbReference type="EMBL" id="QUX22456.1"/>
    </source>
</evidence>
<gene>
    <name evidence="1" type="ORF">KGD84_29750</name>
</gene>
<keyword evidence="2" id="KW-1185">Reference proteome</keyword>
<dbReference type="EMBL" id="CP074133">
    <property type="protein sequence ID" value="QUX22456.1"/>
    <property type="molecule type" value="Genomic_DNA"/>
</dbReference>
<evidence type="ECO:0000313" key="2">
    <source>
        <dbReference type="Proteomes" id="UP000676079"/>
    </source>
</evidence>
<accession>A0ABX8BJR7</accession>